<dbReference type="InterPro" id="IPR004027">
    <property type="entry name" value="SEC_C_motif"/>
</dbReference>
<evidence type="ECO:0000313" key="1">
    <source>
        <dbReference type="EMBL" id="MBL0744836.1"/>
    </source>
</evidence>
<sequence length="1255" mass="144620">MIKIGRNDPCPCGSGKKYKHCHIDTEVPIPEVRDMLKSDKRNIQHLFDNCKALNSVIVLGALQLFPSNHGWNLHIEELANEFLRRVEKNKGLRPPAWTELESIIPTCGAGLYVEPPLNPFTTNVIFRNGNNTVYPGIFNHGTHILNEMIRVLHHDKSLPEGFIKMVSQGIGLLLEMSHQIALQLGHTRYMDVVNESQRIEFPGYEEGIKTISAITFTNDDIIAICNGYEISPEVITEFLVDTDLKNDDPENNILITKPLLKDGDDIVVYSPTTIVSSLIHFACDQSMKHNCNTEFMKALQDEQLSVAKKAFHEMNWSLTDIQLPTSPNSLHADELVCMFDNQKLAYVCFLRKNVDPKRTSEMLEGRKKVVFEYLKTINPDQPFDVLTLYVYPDIGENVLWKWDKPTDGNYSLMFGVHELQLIASREHTNALTLWKFAKALYHAGEKVKFLCRGGLTELFSIFEFNQGSLLHPTEVTGINGVQLIESNNAAELFTEHYVRRDEHAIMTKFEGTVGFFQVVRYRKYAPIYTIDTGDESPYLILDGFRMPIWFKIEQDNGKNSKWAHYIADAIAFWLWRMKDELAHVLEEQSFFKFEFEIVVDQSLDNEKGFIIKDFPENVEIKIETAPMKIRLFIPFDFIYEAWKSNNQADRLLLKTALNGLIQYIREAGKDIELTPEDIDRIIEKIMIPENAKMILFNDSSYDVRLDDRNLPPVHYIPEADESMVLENIVSWLPKGYSIPEEITDVELKKKLFDDLVTVLVERITKKLETMNGPKLLEWLIRLNERCTQIKEFREILIPAKIACFSEFDDEVSYLQDEKKDVVATSHALRTLIEFVATKIPSGTKWPNYDDIDELLAMVHQLTNFGALREAITFGFADPKMGLLPSGRIGIDKSFEQDVLTPFFEAKTEGTVLGYVEHFESKYQASHRKKETQQERDAELEAAFLEECGIELPLLIRVVCELRDFGFEKGQGFIRILKKDAISLILKKYPEVTETQAQQVFQFLTLLERAGIGKPPSGYGSQDIFPWRFNRPISYLRRPLINYKDEKGDEHLYYGYRHLVSYLDHLFYLIYNGKLPERTSKKMRDYMGTVLGEKGTPFRNEAKNWFKKNSKLQVIEHQIPIYKLSGNEKDRELGDIDLLVIDTVNKVFYPIECKHKSGARNILEMKREMDDFFGRDSKSKDAKLLKHEKRDAWLKSNLTRLKSFVNDPESFSVRSLILSAEEIAVGFLAKDSEMPIVLFNQLKLKGDSIITNPPAK</sequence>
<dbReference type="Gene3D" id="3.10.450.50">
    <property type="match status" value="1"/>
</dbReference>
<dbReference type="SUPFAM" id="SSF103642">
    <property type="entry name" value="Sec-C motif"/>
    <property type="match status" value="1"/>
</dbReference>
<name>A0ABS1KZE5_9BACT</name>
<gene>
    <name evidence="1" type="ORF">JI741_26620</name>
</gene>
<dbReference type="RefSeq" id="WP_202014781.1">
    <property type="nucleotide sequence ID" value="NZ_JAERRB010000013.1"/>
</dbReference>
<dbReference type="Proteomes" id="UP000613030">
    <property type="component" value="Unassembled WGS sequence"/>
</dbReference>
<protein>
    <submittedName>
        <fullName evidence="1">SEC-C domain-containing protein</fullName>
    </submittedName>
</protein>
<comment type="caution">
    <text evidence="1">The sequence shown here is derived from an EMBL/GenBank/DDBJ whole genome shotgun (WGS) entry which is preliminary data.</text>
</comment>
<dbReference type="Pfam" id="PF02810">
    <property type="entry name" value="SEC-C"/>
    <property type="match status" value="1"/>
</dbReference>
<reference evidence="1 2" key="1">
    <citation type="submission" date="2021-01" db="EMBL/GenBank/DDBJ databases">
        <title>Chryseolinea sp. Jin1 Genome sequencing and assembly.</title>
        <authorList>
            <person name="Kim I."/>
        </authorList>
    </citation>
    <scope>NUCLEOTIDE SEQUENCE [LARGE SCALE GENOMIC DNA]</scope>
    <source>
        <strain evidence="1 2">Jin1</strain>
    </source>
</reference>
<evidence type="ECO:0000313" key="2">
    <source>
        <dbReference type="Proteomes" id="UP000613030"/>
    </source>
</evidence>
<proteinExistence type="predicted"/>
<organism evidence="1 2">
    <name type="scientific">Chryseolinea lacunae</name>
    <dbReference type="NCBI Taxonomy" id="2801331"/>
    <lineage>
        <taxon>Bacteria</taxon>
        <taxon>Pseudomonadati</taxon>
        <taxon>Bacteroidota</taxon>
        <taxon>Cytophagia</taxon>
        <taxon>Cytophagales</taxon>
        <taxon>Fulvivirgaceae</taxon>
        <taxon>Chryseolinea</taxon>
    </lineage>
</organism>
<accession>A0ABS1KZE5</accession>
<dbReference type="EMBL" id="JAERRB010000013">
    <property type="protein sequence ID" value="MBL0744836.1"/>
    <property type="molecule type" value="Genomic_DNA"/>
</dbReference>
<keyword evidence="2" id="KW-1185">Reference proteome</keyword>